<keyword evidence="3" id="KW-1185">Reference proteome</keyword>
<dbReference type="OrthoDB" id="3249725at2759"/>
<name>A0A165J5Y6_EXIGL</name>
<gene>
    <name evidence="2" type="ORF">EXIGLDRAFT_835068</name>
</gene>
<sequence length="634" mass="70878">MVELERCATTATAYARRAAHTRTRAPSSSLIGLDRMSCADVSSSFCSISHDVRLRILRGTQAAVASLEPHAPPSLQTLPDSVLSRILEHLPLNARLALSQSSRRLREFALGTPHLWASMRLPSSAPAWTMAETETSHPRAPTAWTAIISLLRRSEPLAASVDIFLDVAAPYDALYQVITHALQRSRELRLEAFARLTGIVQRWDDHGRYTSHLVEAQSPIDEPQWKQLSSFLCMPAPSLKFLQLRIYNHSGARHYTRTLEPDTLAGEYHELRLCVLVGICLPYVGCKAFWHLTLFDYQPTPAVLGTYDVARMLAQMPQLEVLGLTLDSFNGPYDGTPHTTHRSLIKVALSMHFACAEEILGSISFFQSVGIKELCADLFGYHFQPLPYDIWTTLPAQFSTPDVIEMYLELAIARTGTSSVLFPTQPPYDVLRDSATYERLESLTVCEMHWPENTTLPRAPMLRRLHVIILPACSAQRYRDLQGIFVSLPSTPWDCPLLEEVEFTYLRAASHECILSRRSFQCTCHSTEGTIAFADLARAIRGHFCFSADRLRCVALSGIASIVDADLGAGLAAVLELTEEVTVVEEPFASARRLKAFFTERTASHYAPSQIFERSIREDVDEEWNALRPVHPSG</sequence>
<organism evidence="2 3">
    <name type="scientific">Exidia glandulosa HHB12029</name>
    <dbReference type="NCBI Taxonomy" id="1314781"/>
    <lineage>
        <taxon>Eukaryota</taxon>
        <taxon>Fungi</taxon>
        <taxon>Dikarya</taxon>
        <taxon>Basidiomycota</taxon>
        <taxon>Agaricomycotina</taxon>
        <taxon>Agaricomycetes</taxon>
        <taxon>Auriculariales</taxon>
        <taxon>Exidiaceae</taxon>
        <taxon>Exidia</taxon>
    </lineage>
</organism>
<evidence type="ECO:0000259" key="1">
    <source>
        <dbReference type="PROSITE" id="PS50181"/>
    </source>
</evidence>
<dbReference type="SUPFAM" id="SSF81383">
    <property type="entry name" value="F-box domain"/>
    <property type="match status" value="1"/>
</dbReference>
<dbReference type="Proteomes" id="UP000077266">
    <property type="component" value="Unassembled WGS sequence"/>
</dbReference>
<evidence type="ECO:0000313" key="3">
    <source>
        <dbReference type="Proteomes" id="UP000077266"/>
    </source>
</evidence>
<dbReference type="EMBL" id="KV425974">
    <property type="protein sequence ID" value="KZV94376.1"/>
    <property type="molecule type" value="Genomic_DNA"/>
</dbReference>
<dbReference type="InterPro" id="IPR001810">
    <property type="entry name" value="F-box_dom"/>
</dbReference>
<accession>A0A165J5Y6</accession>
<protein>
    <recommendedName>
        <fullName evidence="1">F-box domain-containing protein</fullName>
    </recommendedName>
</protein>
<proteinExistence type="predicted"/>
<dbReference type="InParanoid" id="A0A165J5Y6"/>
<dbReference type="InterPro" id="IPR036047">
    <property type="entry name" value="F-box-like_dom_sf"/>
</dbReference>
<dbReference type="AlphaFoldDB" id="A0A165J5Y6"/>
<dbReference type="Gene3D" id="1.20.1280.50">
    <property type="match status" value="1"/>
</dbReference>
<dbReference type="PROSITE" id="PS50181">
    <property type="entry name" value="FBOX"/>
    <property type="match status" value="1"/>
</dbReference>
<evidence type="ECO:0000313" key="2">
    <source>
        <dbReference type="EMBL" id="KZV94376.1"/>
    </source>
</evidence>
<feature type="domain" description="F-box" evidence="1">
    <location>
        <begin position="72"/>
        <end position="119"/>
    </location>
</feature>
<reference evidence="2 3" key="1">
    <citation type="journal article" date="2016" name="Mol. Biol. Evol.">
        <title>Comparative Genomics of Early-Diverging Mushroom-Forming Fungi Provides Insights into the Origins of Lignocellulose Decay Capabilities.</title>
        <authorList>
            <person name="Nagy L.G."/>
            <person name="Riley R."/>
            <person name="Tritt A."/>
            <person name="Adam C."/>
            <person name="Daum C."/>
            <person name="Floudas D."/>
            <person name="Sun H."/>
            <person name="Yadav J.S."/>
            <person name="Pangilinan J."/>
            <person name="Larsson K.H."/>
            <person name="Matsuura K."/>
            <person name="Barry K."/>
            <person name="Labutti K."/>
            <person name="Kuo R."/>
            <person name="Ohm R.A."/>
            <person name="Bhattacharya S.S."/>
            <person name="Shirouzu T."/>
            <person name="Yoshinaga Y."/>
            <person name="Martin F.M."/>
            <person name="Grigoriev I.V."/>
            <person name="Hibbett D.S."/>
        </authorList>
    </citation>
    <scope>NUCLEOTIDE SEQUENCE [LARGE SCALE GENOMIC DNA]</scope>
    <source>
        <strain evidence="2 3">HHB12029</strain>
    </source>
</reference>
<dbReference type="SMART" id="SM00256">
    <property type="entry name" value="FBOX"/>
    <property type="match status" value="1"/>
</dbReference>
<dbReference type="Pfam" id="PF12937">
    <property type="entry name" value="F-box-like"/>
    <property type="match status" value="1"/>
</dbReference>